<proteinExistence type="predicted"/>
<dbReference type="CDD" id="cd00552">
    <property type="entry name" value="RaiA"/>
    <property type="match status" value="1"/>
</dbReference>
<evidence type="ECO:0000313" key="2">
    <source>
        <dbReference type="Proteomes" id="UP000245263"/>
    </source>
</evidence>
<dbReference type="SUPFAM" id="SSF69754">
    <property type="entry name" value="Ribosome binding protein Y (YfiA homologue)"/>
    <property type="match status" value="1"/>
</dbReference>
<dbReference type="InterPro" id="IPR036567">
    <property type="entry name" value="RHF-like"/>
</dbReference>
<protein>
    <submittedName>
        <fullName evidence="1">RaiA ribosome-associated inhibitor A</fullName>
    </submittedName>
</protein>
<dbReference type="InterPro" id="IPR003489">
    <property type="entry name" value="RHF/RaiA"/>
</dbReference>
<organism evidence="1 2">
    <name type="scientific">Leptospira kobayashii</name>
    <dbReference type="NCBI Taxonomy" id="1917830"/>
    <lineage>
        <taxon>Bacteria</taxon>
        <taxon>Pseudomonadati</taxon>
        <taxon>Spirochaetota</taxon>
        <taxon>Spirochaetia</taxon>
        <taxon>Leptospirales</taxon>
        <taxon>Leptospiraceae</taxon>
        <taxon>Leptospira</taxon>
    </lineage>
</organism>
<gene>
    <name evidence="1" type="ORF">LPTSP3_g22970</name>
</gene>
<dbReference type="NCBIfam" id="TIGR00741">
    <property type="entry name" value="yfiA"/>
    <property type="match status" value="1"/>
</dbReference>
<name>A0ABM7UKE3_9LEPT</name>
<accession>A0ABM7UKE3</accession>
<reference evidence="1 2" key="1">
    <citation type="submission" date="2021-08" db="EMBL/GenBank/DDBJ databases">
        <title>Complete genome sequence of Leptospira kobayashii strain E30.</title>
        <authorList>
            <person name="Nakao R."/>
            <person name="Nakamura S."/>
            <person name="Masuzawa T."/>
            <person name="Koizumi N."/>
        </authorList>
    </citation>
    <scope>NUCLEOTIDE SEQUENCE [LARGE SCALE GENOMIC DNA]</scope>
    <source>
        <strain evidence="1 2">E30</strain>
    </source>
</reference>
<dbReference type="Proteomes" id="UP000245263">
    <property type="component" value="Chromosome 1"/>
</dbReference>
<dbReference type="EMBL" id="AP025028">
    <property type="protein sequence ID" value="BDA79367.1"/>
    <property type="molecule type" value="Genomic_DNA"/>
</dbReference>
<dbReference type="Pfam" id="PF02482">
    <property type="entry name" value="Ribosomal_S30AE"/>
    <property type="match status" value="1"/>
</dbReference>
<dbReference type="Gene3D" id="3.30.160.100">
    <property type="entry name" value="Ribosome hibernation promotion factor-like"/>
    <property type="match status" value="1"/>
</dbReference>
<evidence type="ECO:0000313" key="1">
    <source>
        <dbReference type="EMBL" id="BDA79367.1"/>
    </source>
</evidence>
<sequence>MMKINYTWKHLDRSEAAETYGNEKLERVTKYVGKVLSCDVSFETIHGEIHANLKLNADGNHFNAHNESKDIYACIDGLEDKILSQVGKHHDKKSSR</sequence>
<keyword evidence="2" id="KW-1185">Reference proteome</keyword>